<feature type="region of interest" description="Disordered" evidence="1">
    <location>
        <begin position="207"/>
        <end position="273"/>
    </location>
</feature>
<evidence type="ECO:0008006" key="5">
    <source>
        <dbReference type="Google" id="ProtNLM"/>
    </source>
</evidence>
<keyword evidence="4" id="KW-1185">Reference proteome</keyword>
<proteinExistence type="predicted"/>
<evidence type="ECO:0000256" key="2">
    <source>
        <dbReference type="SAM" id="SignalP"/>
    </source>
</evidence>
<feature type="chain" id="PRO_5015604070" description="Tail assembly chaperone" evidence="2">
    <location>
        <begin position="19"/>
        <end position="273"/>
    </location>
</feature>
<protein>
    <recommendedName>
        <fullName evidence="5">Tail assembly chaperone</fullName>
    </recommendedName>
</protein>
<feature type="signal peptide" evidence="2">
    <location>
        <begin position="1"/>
        <end position="18"/>
    </location>
</feature>
<evidence type="ECO:0000313" key="3">
    <source>
        <dbReference type="EMBL" id="PSN73680.1"/>
    </source>
</evidence>
<reference evidence="3 4" key="1">
    <citation type="journal article" date="2018" name="Front. Microbiol.">
        <title>Genome-Wide Analysis of Corynespora cassiicola Leaf Fall Disease Putative Effectors.</title>
        <authorList>
            <person name="Lopez D."/>
            <person name="Ribeiro S."/>
            <person name="Label P."/>
            <person name="Fumanal B."/>
            <person name="Venisse J.S."/>
            <person name="Kohler A."/>
            <person name="de Oliveira R.R."/>
            <person name="Labutti K."/>
            <person name="Lipzen A."/>
            <person name="Lail K."/>
            <person name="Bauer D."/>
            <person name="Ohm R.A."/>
            <person name="Barry K.W."/>
            <person name="Spatafora J."/>
            <person name="Grigoriev I.V."/>
            <person name="Martin F.M."/>
            <person name="Pujade-Renaud V."/>
        </authorList>
    </citation>
    <scope>NUCLEOTIDE SEQUENCE [LARGE SCALE GENOMIC DNA]</scope>
    <source>
        <strain evidence="3 4">Philippines</strain>
    </source>
</reference>
<gene>
    <name evidence="3" type="ORF">BS50DRAFT_583184</name>
</gene>
<sequence>MLFASSSTSLFVPGTVVAAAITSATTTAATDIAMDPPRPLTAREKNRLMAEKEIKACGNDDQALLFLSPEAADTRFHTLDATPRHLVAGQYTAEDSLAIMRENWGGDLLAFLPRHDPPFLEIRPPPTIVPASTFAPDIDDMSTWDLVFLATLAVVADIRPGQGAQVARELDAAARWRIASKAPPRAIDITDVFKGFKTVEELKREKAREKNVKRGKARRGKAKAKKKAEKEIKDVDEEDTFPPAKPSEVDALAEKMGLSSLPEVMPEEGSDDD</sequence>
<evidence type="ECO:0000313" key="4">
    <source>
        <dbReference type="Proteomes" id="UP000240883"/>
    </source>
</evidence>
<accession>A0A2T2P7Q2</accession>
<feature type="compositionally biased region" description="Basic residues" evidence="1">
    <location>
        <begin position="213"/>
        <end position="227"/>
    </location>
</feature>
<dbReference type="EMBL" id="KZ678129">
    <property type="protein sequence ID" value="PSN73680.1"/>
    <property type="molecule type" value="Genomic_DNA"/>
</dbReference>
<dbReference type="AlphaFoldDB" id="A0A2T2P7Q2"/>
<organism evidence="3 4">
    <name type="scientific">Corynespora cassiicola Philippines</name>
    <dbReference type="NCBI Taxonomy" id="1448308"/>
    <lineage>
        <taxon>Eukaryota</taxon>
        <taxon>Fungi</taxon>
        <taxon>Dikarya</taxon>
        <taxon>Ascomycota</taxon>
        <taxon>Pezizomycotina</taxon>
        <taxon>Dothideomycetes</taxon>
        <taxon>Pleosporomycetidae</taxon>
        <taxon>Pleosporales</taxon>
        <taxon>Corynesporascaceae</taxon>
        <taxon>Corynespora</taxon>
    </lineage>
</organism>
<evidence type="ECO:0000256" key="1">
    <source>
        <dbReference type="SAM" id="MobiDB-lite"/>
    </source>
</evidence>
<dbReference type="Proteomes" id="UP000240883">
    <property type="component" value="Unassembled WGS sequence"/>
</dbReference>
<keyword evidence="2" id="KW-0732">Signal</keyword>
<name>A0A2T2P7Q2_CORCC</name>